<dbReference type="SUPFAM" id="SSF54523">
    <property type="entry name" value="Pili subunits"/>
    <property type="match status" value="1"/>
</dbReference>
<evidence type="ECO:0000256" key="10">
    <source>
        <dbReference type="ARBA" id="ARBA00023237"/>
    </source>
</evidence>
<evidence type="ECO:0000259" key="12">
    <source>
        <dbReference type="Pfam" id="PF05658"/>
    </source>
</evidence>
<keyword evidence="8" id="KW-0653">Protein transport</keyword>
<evidence type="ECO:0000259" key="11">
    <source>
        <dbReference type="Pfam" id="PF03895"/>
    </source>
</evidence>
<feature type="domain" description="Trimeric autotransporter adhesin YadA-like C-terminal membrane anchor" evidence="11">
    <location>
        <begin position="975"/>
        <end position="1035"/>
    </location>
</feature>
<feature type="domain" description="Trimeric autotransporter adhesin YadA-like head" evidence="12">
    <location>
        <begin position="845"/>
        <end position="871"/>
    </location>
</feature>
<sequence>MYKVIWRAAHGIWVVSSELGKTQGKQTTRASVVQGVSAPSMSALVSRGSRNTPDFSEGDYREYAVRSAIAILLVGGSMVLVPRAYAGQNPLDVRDPLQRYANQASIVENVYSKTGATADLGIPPGSKPGSNPSPCLGRLFDRGNPGYQGSRFQIPAANQGVSGATYVADLGCSVALGMGASADAQASIAIGDSARAAQVGVALGFGAVATNGSGVAIGPVAQAGGSSSIAIGRQSAANGNYSLALGNVSYAPGAGGIAIGNSAAAEGYRSIAIGASDINAGNASTNGPVAGGALYGNSQTRAMGIGSVALGASATASDANSVVLGSWSVSSPNATGLAMYSGDAIASNGAVSVGKAGSERQVKNVAGGTAGTDAVNVNQLTAVWNDAVKYDDPRTGSINTVTLKPGTTITNVAAGQVSATSTDAVNGSQLYQTNQTVNNLGGSTASVIGGGATYDPVTGKVTGPTFNIAGSQQTTISDAINALNGGWNVTTSGNASGTAVTAIKPGSTMTVDGGKNIALTQDGSTISITTSDTPTFASVGIDSGGPVLSGSGLDMAGRKITNVAPGNVSATSTDAVNGSQLNDTNQTVQQVSDRAVKYDTNADGSINTGSVTLNPGGTPATLTNVAAGQLSASSTEAVNGSQLYQTNQTVNNLSSQVDGIVNGGGVRYFHANSGGATPLPDSQANGTGSTAMGPAATANGANTVAAGNGAVASKDGDVALGAGSLADRGAESYTGKYSGAANETAGTVSVGAPGAERTISNVADGHDATDAVNLRQLDGTLQAAKDYTDQRVQDMTGGKFDQITTQTTNLGDRVTAVEGNVTNLTNGASGMFQVSQDQTPVAPIASGSNSVAGGTAAVASGANSAALGNQASATGSHSTAVGNGAVASGNNSVALGAGSDGSRDNAVSVGSVGQERQIVNVAPGTAGTDAVNVNQLRETERNVGNQIAGVRSDMQGMDHRLSAGIATAMAMAGLPQAYVPGKSMVALGGATWRGESGVALGLSTISDSGKWVVKGSASSTSRGDIGASVGVGYQW</sequence>
<dbReference type="GO" id="GO:0009986">
    <property type="term" value="C:cell surface"/>
    <property type="evidence" value="ECO:0007669"/>
    <property type="project" value="UniProtKB-SubCell"/>
</dbReference>
<dbReference type="InterPro" id="IPR008640">
    <property type="entry name" value="Adhesin_Head_dom"/>
</dbReference>
<keyword evidence="10" id="KW-0998">Cell outer membrane</keyword>
<keyword evidence="4" id="KW-0813">Transport</keyword>
<evidence type="ECO:0000256" key="7">
    <source>
        <dbReference type="ARBA" id="ARBA00022729"/>
    </source>
</evidence>
<dbReference type="InterPro" id="IPR005594">
    <property type="entry name" value="YadA_C"/>
</dbReference>
<evidence type="ECO:0000256" key="2">
    <source>
        <dbReference type="ARBA" id="ARBA00004442"/>
    </source>
</evidence>
<dbReference type="GO" id="GO:0015031">
    <property type="term" value="P:protein transport"/>
    <property type="evidence" value="ECO:0007669"/>
    <property type="project" value="UniProtKB-KW"/>
</dbReference>
<keyword evidence="7" id="KW-0732">Signal</keyword>
<keyword evidence="9" id="KW-0472">Membrane</keyword>
<dbReference type="Gene3D" id="2.150.10.10">
    <property type="entry name" value="Serralysin-like metalloprotease, C-terminal"/>
    <property type="match status" value="6"/>
</dbReference>
<feature type="domain" description="Trimeric autotransporter adhesin YadA-like stalk" evidence="13">
    <location>
        <begin position="622"/>
        <end position="663"/>
    </location>
</feature>
<gene>
    <name evidence="15" type="primary">upaG_3</name>
    <name evidence="15" type="ORF">GAK33_07224</name>
</gene>
<comment type="similarity">
    <text evidence="3">Belongs to the autotransporter-2 (AT-2) (TC 1.B.40) family.</text>
</comment>
<dbReference type="Gene3D" id="3.30.1300.30">
    <property type="entry name" value="GSPII I/J protein-like"/>
    <property type="match status" value="1"/>
</dbReference>
<dbReference type="Pfam" id="PF05662">
    <property type="entry name" value="YadA_stalk"/>
    <property type="match status" value="6"/>
</dbReference>
<evidence type="ECO:0000256" key="1">
    <source>
        <dbReference type="ARBA" id="ARBA00004241"/>
    </source>
</evidence>
<dbReference type="InterPro" id="IPR024973">
    <property type="entry name" value="ESPR"/>
</dbReference>
<dbReference type="InterPro" id="IPR045584">
    <property type="entry name" value="Pilin-like"/>
</dbReference>
<evidence type="ECO:0000256" key="4">
    <source>
        <dbReference type="ARBA" id="ARBA00022448"/>
    </source>
</evidence>
<dbReference type="CDD" id="cd12820">
    <property type="entry name" value="LbR_YadA-like"/>
    <property type="match status" value="1"/>
</dbReference>
<feature type="domain" description="ESPR" evidence="14">
    <location>
        <begin position="2"/>
        <end position="45"/>
    </location>
</feature>
<organism evidence="15 16">
    <name type="scientific">Burkholderia lata (strain ATCC 17760 / DSM 23089 / LMG 22485 / NCIMB 9086 / R18194 / 383)</name>
    <dbReference type="NCBI Taxonomy" id="482957"/>
    <lineage>
        <taxon>Bacteria</taxon>
        <taxon>Pseudomonadati</taxon>
        <taxon>Pseudomonadota</taxon>
        <taxon>Betaproteobacteria</taxon>
        <taxon>Burkholderiales</taxon>
        <taxon>Burkholderiaceae</taxon>
        <taxon>Burkholderia</taxon>
        <taxon>Burkholderia cepacia complex</taxon>
    </lineage>
</organism>
<comment type="subcellular location">
    <subcellularLocation>
        <location evidence="2">Cell outer membrane</location>
    </subcellularLocation>
    <subcellularLocation>
        <location evidence="1">Cell surface</location>
    </subcellularLocation>
</comment>
<evidence type="ECO:0000259" key="14">
    <source>
        <dbReference type="Pfam" id="PF13018"/>
    </source>
</evidence>
<feature type="domain" description="Trimeric autotransporter adhesin YadA-like head" evidence="12">
    <location>
        <begin position="223"/>
        <end position="247"/>
    </location>
</feature>
<feature type="domain" description="Trimeric autotransporter adhesin YadA-like stalk" evidence="13">
    <location>
        <begin position="409"/>
        <end position="450"/>
    </location>
</feature>
<name>A0A833PK49_BURL3</name>
<dbReference type="InterPro" id="IPR011049">
    <property type="entry name" value="Serralysin-like_metalloprot_C"/>
</dbReference>
<feature type="domain" description="Trimeric autotransporter adhesin YadA-like stalk" evidence="13">
    <location>
        <begin position="559"/>
        <end position="596"/>
    </location>
</feature>
<protein>
    <submittedName>
        <fullName evidence="15">Autotransporter adhesin UpaG</fullName>
    </submittedName>
</protein>
<comment type="caution">
    <text evidence="15">The sequence shown here is derived from an EMBL/GenBank/DDBJ whole genome shotgun (WGS) entry which is preliminary data.</text>
</comment>
<evidence type="ECO:0000256" key="5">
    <source>
        <dbReference type="ARBA" id="ARBA00022452"/>
    </source>
</evidence>
<keyword evidence="5" id="KW-1134">Transmembrane beta strand</keyword>
<dbReference type="Pfam" id="PF13018">
    <property type="entry name" value="ESPR"/>
    <property type="match status" value="1"/>
</dbReference>
<dbReference type="AlphaFoldDB" id="A0A833PK49"/>
<dbReference type="Gene3D" id="1.20.5.2280">
    <property type="match status" value="1"/>
</dbReference>
<evidence type="ECO:0000313" key="16">
    <source>
        <dbReference type="Proteomes" id="UP000467522"/>
    </source>
</evidence>
<feature type="domain" description="Trimeric autotransporter adhesin YadA-like head" evidence="12">
    <location>
        <begin position="251"/>
        <end position="275"/>
    </location>
</feature>
<evidence type="ECO:0000256" key="3">
    <source>
        <dbReference type="ARBA" id="ARBA00005848"/>
    </source>
</evidence>
<feature type="domain" description="Trimeric autotransporter adhesin YadA-like head" evidence="12">
    <location>
        <begin position="873"/>
        <end position="899"/>
    </location>
</feature>
<evidence type="ECO:0000256" key="6">
    <source>
        <dbReference type="ARBA" id="ARBA00022692"/>
    </source>
</evidence>
<evidence type="ECO:0000256" key="9">
    <source>
        <dbReference type="ARBA" id="ARBA00023136"/>
    </source>
</evidence>
<evidence type="ECO:0000256" key="8">
    <source>
        <dbReference type="ARBA" id="ARBA00022927"/>
    </source>
</evidence>
<feature type="domain" description="Trimeric autotransporter adhesin YadA-like head" evidence="12">
    <location>
        <begin position="304"/>
        <end position="326"/>
    </location>
</feature>
<evidence type="ECO:0000313" key="15">
    <source>
        <dbReference type="EMBL" id="KAF1031991.1"/>
    </source>
</evidence>
<accession>A0A833PK49</accession>
<dbReference type="InterPro" id="IPR008635">
    <property type="entry name" value="Coiled_stalk_dom"/>
</dbReference>
<dbReference type="SUPFAM" id="SSF101967">
    <property type="entry name" value="Adhesin YadA, collagen-binding domain"/>
    <property type="match status" value="6"/>
</dbReference>
<dbReference type="Pfam" id="PF03895">
    <property type="entry name" value="YadA_anchor"/>
    <property type="match status" value="1"/>
</dbReference>
<dbReference type="Proteomes" id="UP000467522">
    <property type="component" value="Unassembled WGS sequence"/>
</dbReference>
<dbReference type="Gene3D" id="1.20.5.170">
    <property type="match status" value="1"/>
</dbReference>
<proteinExistence type="inferred from homology"/>
<evidence type="ECO:0000259" key="13">
    <source>
        <dbReference type="Pfam" id="PF05662"/>
    </source>
</evidence>
<dbReference type="Pfam" id="PF05658">
    <property type="entry name" value="YadA_head"/>
    <property type="match status" value="6"/>
</dbReference>
<feature type="domain" description="Trimeric autotransporter adhesin YadA-like stalk" evidence="13">
    <location>
        <begin position="759"/>
        <end position="794"/>
    </location>
</feature>
<feature type="domain" description="Trimeric autotransporter adhesin YadA-like stalk" evidence="13">
    <location>
        <begin position="361"/>
        <end position="397"/>
    </location>
</feature>
<dbReference type="GO" id="GO:0009279">
    <property type="term" value="C:cell outer membrane"/>
    <property type="evidence" value="ECO:0007669"/>
    <property type="project" value="UniProtKB-SubCell"/>
</dbReference>
<reference evidence="16" key="1">
    <citation type="journal article" date="2020" name="MBio">
        <title>Horizontal gene transfer to a defensive symbiont with a reduced genome amongst a multipartite beetle microbiome.</title>
        <authorList>
            <person name="Waterworth S.C."/>
            <person name="Florez L.V."/>
            <person name="Rees E.R."/>
            <person name="Hertweck C."/>
            <person name="Kaltenpoth M."/>
            <person name="Kwan J.C."/>
        </authorList>
    </citation>
    <scope>NUCLEOTIDE SEQUENCE [LARGE SCALE GENOMIC DNA]</scope>
</reference>
<feature type="domain" description="Trimeric autotransporter adhesin YadA-like head" evidence="12">
    <location>
        <begin position="684"/>
        <end position="710"/>
    </location>
</feature>
<dbReference type="EMBL" id="WNDV01000042">
    <property type="protein sequence ID" value="KAF1031991.1"/>
    <property type="molecule type" value="Genomic_DNA"/>
</dbReference>
<feature type="domain" description="Trimeric autotransporter adhesin YadA-like stalk" evidence="13">
    <location>
        <begin position="917"/>
        <end position="951"/>
    </location>
</feature>
<keyword evidence="6" id="KW-0812">Transmembrane</keyword>